<name>A0A381T649_9ZZZZ</name>
<dbReference type="EMBL" id="UINC01003784">
    <property type="protein sequence ID" value="SVA09213.1"/>
    <property type="molecule type" value="Genomic_DNA"/>
</dbReference>
<keyword evidence="1" id="KW-0812">Transmembrane</keyword>
<dbReference type="InterPro" id="IPR007272">
    <property type="entry name" value="Sulf_transp_TsuA/YedE"/>
</dbReference>
<sequence>MQIATTSTKGKIDKNTFWALVVSGVLLLILGYTVYAGTHGEAVFWLAGIAFGITVQRSRFCFTSAFRDFFLLGQTRILKGMLVGLAVCTVGFVMVMSTVSPNPGFGAPPSDANVLPVGLSTLIAGTLFGIGMVLAGGCVSGSLYRMGEGYVGSWLAIGGVMVGLFLLNNSWNWWWDNLISSEPQIWMPAEISYTGALVLTTFLMATLLYLAVWRERRATAGFVMPEIKRKSQENNPANTTSEITGY</sequence>
<feature type="transmembrane region" description="Helical" evidence="1">
    <location>
        <begin position="151"/>
        <end position="171"/>
    </location>
</feature>
<accession>A0A381T649</accession>
<protein>
    <submittedName>
        <fullName evidence="2">Uncharacterized protein</fullName>
    </submittedName>
</protein>
<feature type="transmembrane region" description="Helical" evidence="1">
    <location>
        <begin position="17"/>
        <end position="36"/>
    </location>
</feature>
<keyword evidence="1" id="KW-0472">Membrane</keyword>
<dbReference type="AlphaFoldDB" id="A0A381T649"/>
<proteinExistence type="predicted"/>
<evidence type="ECO:0000313" key="2">
    <source>
        <dbReference type="EMBL" id="SVA09213.1"/>
    </source>
</evidence>
<keyword evidence="1" id="KW-1133">Transmembrane helix</keyword>
<feature type="transmembrane region" description="Helical" evidence="1">
    <location>
        <begin position="81"/>
        <end position="99"/>
    </location>
</feature>
<organism evidence="2">
    <name type="scientific">marine metagenome</name>
    <dbReference type="NCBI Taxonomy" id="408172"/>
    <lineage>
        <taxon>unclassified sequences</taxon>
        <taxon>metagenomes</taxon>
        <taxon>ecological metagenomes</taxon>
    </lineage>
</organism>
<feature type="transmembrane region" description="Helical" evidence="1">
    <location>
        <begin position="191"/>
        <end position="212"/>
    </location>
</feature>
<gene>
    <name evidence="2" type="ORF">METZ01_LOCUS62067</name>
</gene>
<reference evidence="2" key="1">
    <citation type="submission" date="2018-05" db="EMBL/GenBank/DDBJ databases">
        <authorList>
            <person name="Lanie J.A."/>
            <person name="Ng W.-L."/>
            <person name="Kazmierczak K.M."/>
            <person name="Andrzejewski T.M."/>
            <person name="Davidsen T.M."/>
            <person name="Wayne K.J."/>
            <person name="Tettelin H."/>
            <person name="Glass J.I."/>
            <person name="Rusch D."/>
            <person name="Podicherti R."/>
            <person name="Tsui H.-C.T."/>
            <person name="Winkler M.E."/>
        </authorList>
    </citation>
    <scope>NUCLEOTIDE SEQUENCE</scope>
</reference>
<feature type="transmembrane region" description="Helical" evidence="1">
    <location>
        <begin position="119"/>
        <end position="139"/>
    </location>
</feature>
<dbReference type="Pfam" id="PF04143">
    <property type="entry name" value="Sulf_transp"/>
    <property type="match status" value="1"/>
</dbReference>
<evidence type="ECO:0000256" key="1">
    <source>
        <dbReference type="SAM" id="Phobius"/>
    </source>
</evidence>
<feature type="transmembrane region" description="Helical" evidence="1">
    <location>
        <begin position="42"/>
        <end position="60"/>
    </location>
</feature>
<feature type="non-terminal residue" evidence="2">
    <location>
        <position position="246"/>
    </location>
</feature>